<name>R0MFL6_NOSB1</name>
<comment type="similarity">
    <text evidence="1">Belongs to the CBF/MAK21 family.</text>
</comment>
<dbReference type="AlphaFoldDB" id="R0MFL6"/>
<dbReference type="Pfam" id="PF03914">
    <property type="entry name" value="CBF"/>
    <property type="match status" value="1"/>
</dbReference>
<dbReference type="HOGENOM" id="CLU_1511031_0_0_1"/>
<reference evidence="3 4" key="1">
    <citation type="journal article" date="2013" name="BMC Genomics">
        <title>Comparative genomics of parasitic silkworm microsporidia reveal an association between genome expansion and host adaptation.</title>
        <authorList>
            <person name="Pan G."/>
            <person name="Xu J."/>
            <person name="Li T."/>
            <person name="Xia Q."/>
            <person name="Liu S.L."/>
            <person name="Zhang G."/>
            <person name="Li S."/>
            <person name="Li C."/>
            <person name="Liu H."/>
            <person name="Yang L."/>
            <person name="Liu T."/>
            <person name="Zhang X."/>
            <person name="Wu Z."/>
            <person name="Fan W."/>
            <person name="Dang X."/>
            <person name="Xiang H."/>
            <person name="Tao M."/>
            <person name="Li Y."/>
            <person name="Hu J."/>
            <person name="Li Z."/>
            <person name="Lin L."/>
            <person name="Luo J."/>
            <person name="Geng L."/>
            <person name="Wang L."/>
            <person name="Long M."/>
            <person name="Wan Y."/>
            <person name="He N."/>
            <person name="Zhang Z."/>
            <person name="Lu C."/>
            <person name="Keeling P.J."/>
            <person name="Wang J."/>
            <person name="Xiang Z."/>
            <person name="Zhou Z."/>
        </authorList>
    </citation>
    <scope>NUCLEOTIDE SEQUENCE [LARGE SCALE GENOMIC DNA]</scope>
    <source>
        <strain evidence="4">CQ1 / CVCC 102059</strain>
    </source>
</reference>
<organism evidence="3 4">
    <name type="scientific">Nosema bombycis (strain CQ1 / CVCC 102059)</name>
    <name type="common">Microsporidian parasite</name>
    <name type="synonym">Pebrine of silkworm</name>
    <dbReference type="NCBI Taxonomy" id="578461"/>
    <lineage>
        <taxon>Eukaryota</taxon>
        <taxon>Fungi</taxon>
        <taxon>Fungi incertae sedis</taxon>
        <taxon>Microsporidia</taxon>
        <taxon>Nosematidae</taxon>
        <taxon>Nosema</taxon>
    </lineage>
</organism>
<dbReference type="InterPro" id="IPR005612">
    <property type="entry name" value="CCAAT-binding_factor"/>
</dbReference>
<accession>R0MFL6</accession>
<evidence type="ECO:0000313" key="4">
    <source>
        <dbReference type="Proteomes" id="UP000016927"/>
    </source>
</evidence>
<keyword evidence="4" id="KW-1185">Reference proteome</keyword>
<sequence length="178" mass="20933">MRDPRNVVIPLFNYQKENTLSLLILKVIFFVIQNYDFQFNDFYKCVYESITLINLEQDTNEKLIFIINLLFNNNSVNVKYMKSIIKKLMSITVEGSTELSLKIVYSVLNILRCNPVLFEMALNENKNVDGIYKELEILSFSIKEISILTNQIKKEAKSKEIRMKFINLSNLKFPEIKI</sequence>
<dbReference type="Proteomes" id="UP000016927">
    <property type="component" value="Unassembled WGS sequence"/>
</dbReference>
<dbReference type="OrthoDB" id="2195226at2759"/>
<evidence type="ECO:0000313" key="3">
    <source>
        <dbReference type="EMBL" id="EOB11553.1"/>
    </source>
</evidence>
<evidence type="ECO:0000256" key="1">
    <source>
        <dbReference type="ARBA" id="ARBA00007797"/>
    </source>
</evidence>
<evidence type="ECO:0000259" key="2">
    <source>
        <dbReference type="Pfam" id="PF03914"/>
    </source>
</evidence>
<dbReference type="VEuPathDB" id="MicrosporidiaDB:NBO_1062g0001"/>
<dbReference type="EMBL" id="KB909969">
    <property type="protein sequence ID" value="EOB11553.1"/>
    <property type="molecule type" value="Genomic_DNA"/>
</dbReference>
<protein>
    <recommendedName>
        <fullName evidence="2">CCAAT-binding factor domain-containing protein</fullName>
    </recommendedName>
</protein>
<feature type="domain" description="CCAAT-binding factor" evidence="2">
    <location>
        <begin position="21"/>
        <end position="150"/>
    </location>
</feature>
<proteinExistence type="inferred from homology"/>
<gene>
    <name evidence="3" type="ORF">NBO_1062g0001</name>
</gene>
<dbReference type="GO" id="GO:0005634">
    <property type="term" value="C:nucleus"/>
    <property type="evidence" value="ECO:0007669"/>
    <property type="project" value="UniProtKB-ARBA"/>
</dbReference>